<dbReference type="EMBL" id="JADYXP020000008">
    <property type="protein sequence ID" value="KAL0119306.1"/>
    <property type="molecule type" value="Genomic_DNA"/>
</dbReference>
<gene>
    <name evidence="2" type="ORF">PUN28_009704</name>
</gene>
<name>A0AAW2FWW9_9HYME</name>
<evidence type="ECO:0000256" key="1">
    <source>
        <dbReference type="SAM" id="SignalP"/>
    </source>
</evidence>
<sequence>MKVELVCFVFCLMLVYTGCEILKQNETNVPENTQSTTNYSMIFSDLTYFLQNFHLRSCLVTQIVSNVNVTDLILKTFGNGFLSNILTIGETVFSDIKTAPIIKELLEFLKNFIINYIIPIVHKVINSVIKIPIINNIMPQFIYDFIDSFNSLYSLMEIIGCFP</sequence>
<accession>A0AAW2FWW9</accession>
<protein>
    <submittedName>
        <fullName evidence="2">Uncharacterized protein</fullName>
    </submittedName>
</protein>
<keyword evidence="1" id="KW-0732">Signal</keyword>
<dbReference type="Proteomes" id="UP001430953">
    <property type="component" value="Unassembled WGS sequence"/>
</dbReference>
<feature type="signal peptide" evidence="1">
    <location>
        <begin position="1"/>
        <end position="19"/>
    </location>
</feature>
<keyword evidence="3" id="KW-1185">Reference proteome</keyword>
<proteinExistence type="predicted"/>
<organism evidence="2 3">
    <name type="scientific">Cardiocondyla obscurior</name>
    <dbReference type="NCBI Taxonomy" id="286306"/>
    <lineage>
        <taxon>Eukaryota</taxon>
        <taxon>Metazoa</taxon>
        <taxon>Ecdysozoa</taxon>
        <taxon>Arthropoda</taxon>
        <taxon>Hexapoda</taxon>
        <taxon>Insecta</taxon>
        <taxon>Pterygota</taxon>
        <taxon>Neoptera</taxon>
        <taxon>Endopterygota</taxon>
        <taxon>Hymenoptera</taxon>
        <taxon>Apocrita</taxon>
        <taxon>Aculeata</taxon>
        <taxon>Formicoidea</taxon>
        <taxon>Formicidae</taxon>
        <taxon>Myrmicinae</taxon>
        <taxon>Cardiocondyla</taxon>
    </lineage>
</organism>
<evidence type="ECO:0000313" key="3">
    <source>
        <dbReference type="Proteomes" id="UP001430953"/>
    </source>
</evidence>
<comment type="caution">
    <text evidence="2">The sequence shown here is derived from an EMBL/GenBank/DDBJ whole genome shotgun (WGS) entry which is preliminary data.</text>
</comment>
<evidence type="ECO:0000313" key="2">
    <source>
        <dbReference type="EMBL" id="KAL0119306.1"/>
    </source>
</evidence>
<feature type="chain" id="PRO_5043329662" evidence="1">
    <location>
        <begin position="20"/>
        <end position="163"/>
    </location>
</feature>
<dbReference type="AlphaFoldDB" id="A0AAW2FWW9"/>
<reference evidence="2 3" key="1">
    <citation type="submission" date="2023-03" db="EMBL/GenBank/DDBJ databases">
        <title>High recombination rates correlate with genetic variation in Cardiocondyla obscurior ants.</title>
        <authorList>
            <person name="Errbii M."/>
        </authorList>
    </citation>
    <scope>NUCLEOTIDE SEQUENCE [LARGE SCALE GENOMIC DNA]</scope>
    <source>
        <strain evidence="2">Alpha-2009</strain>
        <tissue evidence="2">Whole body</tissue>
    </source>
</reference>